<keyword evidence="1" id="KW-0677">Repeat</keyword>
<dbReference type="InterPro" id="IPR050991">
    <property type="entry name" value="ECM_Regulatory_Proteins"/>
</dbReference>
<evidence type="ECO:0000313" key="3">
    <source>
        <dbReference type="Ensembl" id="ENSPMGP00000018634.1"/>
    </source>
</evidence>
<evidence type="ECO:0000313" key="4">
    <source>
        <dbReference type="Proteomes" id="UP000261520"/>
    </source>
</evidence>
<dbReference type="GO" id="GO:0098966">
    <property type="term" value="C:perisynaptic extracellular matrix"/>
    <property type="evidence" value="ECO:0007669"/>
    <property type="project" value="TreeGrafter"/>
</dbReference>
<name>A0A3B4APV4_9GOBI</name>
<reference evidence="3" key="2">
    <citation type="submission" date="2025-09" db="UniProtKB">
        <authorList>
            <consortium name="Ensembl"/>
        </authorList>
    </citation>
    <scope>IDENTIFICATION</scope>
</reference>
<dbReference type="GO" id="GO:0005615">
    <property type="term" value="C:extracellular space"/>
    <property type="evidence" value="ECO:0007669"/>
    <property type="project" value="TreeGrafter"/>
</dbReference>
<dbReference type="SMART" id="SM00060">
    <property type="entry name" value="FN3"/>
    <property type="match status" value="1"/>
</dbReference>
<reference evidence="3" key="1">
    <citation type="submission" date="2025-08" db="UniProtKB">
        <authorList>
            <consortium name="Ensembl"/>
        </authorList>
    </citation>
    <scope>IDENTIFICATION</scope>
</reference>
<dbReference type="Pfam" id="PF00041">
    <property type="entry name" value="fn3"/>
    <property type="match status" value="1"/>
</dbReference>
<accession>A0A3B4APV4</accession>
<dbReference type="CDD" id="cd00063">
    <property type="entry name" value="FN3"/>
    <property type="match status" value="1"/>
</dbReference>
<dbReference type="Proteomes" id="UP000261520">
    <property type="component" value="Unplaced"/>
</dbReference>
<dbReference type="InterPro" id="IPR036116">
    <property type="entry name" value="FN3_sf"/>
</dbReference>
<proteinExistence type="predicted"/>
<dbReference type="PROSITE" id="PS50853">
    <property type="entry name" value="FN3"/>
    <property type="match status" value="1"/>
</dbReference>
<dbReference type="InterPro" id="IPR003961">
    <property type="entry name" value="FN3_dom"/>
</dbReference>
<dbReference type="Gene3D" id="2.60.40.10">
    <property type="entry name" value="Immunoglobulins"/>
    <property type="match status" value="1"/>
</dbReference>
<dbReference type="Ensembl" id="ENSPMGT00000019876.1">
    <property type="protein sequence ID" value="ENSPMGP00000018634.1"/>
    <property type="gene ID" value="ENSPMGG00000015206.1"/>
</dbReference>
<protein>
    <recommendedName>
        <fullName evidence="2">Fibronectin type-III domain-containing protein</fullName>
    </recommendedName>
</protein>
<keyword evidence="4" id="KW-1185">Reference proteome</keyword>
<feature type="domain" description="Fibronectin type-III" evidence="2">
    <location>
        <begin position="1"/>
        <end position="87"/>
    </location>
</feature>
<evidence type="ECO:0000259" key="2">
    <source>
        <dbReference type="PROSITE" id="PS50853"/>
    </source>
</evidence>
<evidence type="ECO:0000256" key="1">
    <source>
        <dbReference type="ARBA" id="ARBA00022737"/>
    </source>
</evidence>
<sequence length="93" mass="9914">GLSPAFGSTSSSFVVSWVPPQAEIDGYILTYSSSEGTSEEIPLKADQSSHKLSALRPGVLYTVHVWAVRGSKASYRGGCNSWRGKNSRAEHGA</sequence>
<dbReference type="PANTHER" id="PTHR46708">
    <property type="entry name" value="TENASCIN"/>
    <property type="match status" value="1"/>
</dbReference>
<dbReference type="GO" id="GO:0030155">
    <property type="term" value="P:regulation of cell adhesion"/>
    <property type="evidence" value="ECO:0007669"/>
    <property type="project" value="TreeGrafter"/>
</dbReference>
<organism evidence="3 4">
    <name type="scientific">Periophthalmus magnuspinnatus</name>
    <dbReference type="NCBI Taxonomy" id="409849"/>
    <lineage>
        <taxon>Eukaryota</taxon>
        <taxon>Metazoa</taxon>
        <taxon>Chordata</taxon>
        <taxon>Craniata</taxon>
        <taxon>Vertebrata</taxon>
        <taxon>Euteleostomi</taxon>
        <taxon>Actinopterygii</taxon>
        <taxon>Neopterygii</taxon>
        <taxon>Teleostei</taxon>
        <taxon>Neoteleostei</taxon>
        <taxon>Acanthomorphata</taxon>
        <taxon>Gobiaria</taxon>
        <taxon>Gobiiformes</taxon>
        <taxon>Gobioidei</taxon>
        <taxon>Gobiidae</taxon>
        <taxon>Oxudercinae</taxon>
        <taxon>Periophthalmus</taxon>
    </lineage>
</organism>
<dbReference type="AlphaFoldDB" id="A0A3B4APV4"/>
<dbReference type="SUPFAM" id="SSF49265">
    <property type="entry name" value="Fibronectin type III"/>
    <property type="match status" value="1"/>
</dbReference>
<dbReference type="InterPro" id="IPR013783">
    <property type="entry name" value="Ig-like_fold"/>
</dbReference>
<dbReference type="STRING" id="409849.ENSPMGP00000018634"/>
<dbReference type="PANTHER" id="PTHR46708:SF12">
    <property type="entry name" value="TENASCIN N"/>
    <property type="match status" value="1"/>
</dbReference>